<keyword evidence="3" id="KW-0663">Pyridoxal phosphate</keyword>
<dbReference type="InParanoid" id="A0A2H3D1I5"/>
<organism evidence="4 5">
    <name type="scientific">Armillaria gallica</name>
    <name type="common">Bulbous honey fungus</name>
    <name type="synonym">Armillaria bulbosa</name>
    <dbReference type="NCBI Taxonomy" id="47427"/>
    <lineage>
        <taxon>Eukaryota</taxon>
        <taxon>Fungi</taxon>
        <taxon>Dikarya</taxon>
        <taxon>Basidiomycota</taxon>
        <taxon>Agaricomycotina</taxon>
        <taxon>Agaricomycetes</taxon>
        <taxon>Agaricomycetidae</taxon>
        <taxon>Agaricales</taxon>
        <taxon>Marasmiineae</taxon>
        <taxon>Physalacriaceae</taxon>
        <taxon>Armillaria</taxon>
    </lineage>
</organism>
<dbReference type="OMA" id="IWAKHND"/>
<keyword evidence="5" id="KW-1185">Reference proteome</keyword>
<dbReference type="SUPFAM" id="SSF53686">
    <property type="entry name" value="Tryptophan synthase beta subunit-like PLP-dependent enzymes"/>
    <property type="match status" value="1"/>
</dbReference>
<dbReference type="STRING" id="47427.A0A2H3D1I5"/>
<reference evidence="5" key="1">
    <citation type="journal article" date="2017" name="Nat. Ecol. Evol.">
        <title>Genome expansion and lineage-specific genetic innovations in the forest pathogenic fungi Armillaria.</title>
        <authorList>
            <person name="Sipos G."/>
            <person name="Prasanna A.N."/>
            <person name="Walter M.C."/>
            <person name="O'Connor E."/>
            <person name="Balint B."/>
            <person name="Krizsan K."/>
            <person name="Kiss B."/>
            <person name="Hess J."/>
            <person name="Varga T."/>
            <person name="Slot J."/>
            <person name="Riley R."/>
            <person name="Boka B."/>
            <person name="Rigling D."/>
            <person name="Barry K."/>
            <person name="Lee J."/>
            <person name="Mihaltcheva S."/>
            <person name="LaButti K."/>
            <person name="Lipzen A."/>
            <person name="Waldron R."/>
            <person name="Moloney N.M."/>
            <person name="Sperisen C."/>
            <person name="Kredics L."/>
            <person name="Vagvoelgyi C."/>
            <person name="Patrignani A."/>
            <person name="Fitzpatrick D."/>
            <person name="Nagy I."/>
            <person name="Doyle S."/>
            <person name="Anderson J.B."/>
            <person name="Grigoriev I.V."/>
            <person name="Gueldener U."/>
            <person name="Muensterkoetter M."/>
            <person name="Nagy L.G."/>
        </authorList>
    </citation>
    <scope>NUCLEOTIDE SEQUENCE [LARGE SCALE GENOMIC DNA]</scope>
    <source>
        <strain evidence="5">Ar21-2</strain>
    </source>
</reference>
<gene>
    <name evidence="4" type="ORF">ARMGADRAFT_1091285</name>
</gene>
<evidence type="ECO:0000313" key="5">
    <source>
        <dbReference type="Proteomes" id="UP000217790"/>
    </source>
</evidence>
<evidence type="ECO:0000256" key="2">
    <source>
        <dbReference type="ARBA" id="ARBA00008639"/>
    </source>
</evidence>
<protein>
    <submittedName>
        <fullName evidence="4">Tryptophan synthase beta subunit-like PLP-dependent enzyme</fullName>
    </submittedName>
</protein>
<sequence>MALTLPSLFNELPRESLLFGPLPIHTLNRMTKNLSSIVKIWAKHNDCNSGLAFSRNKTRKLEYLLAEALAKGADTLVTVVTVKYELKVDWEDVVYDKVGNLQLSQLMGAEPRLDPSTFGIKHKPTAASLTAEVESKGRKPYYIPTGTSDHPLGGLGFA</sequence>
<dbReference type="InterPro" id="IPR027278">
    <property type="entry name" value="ACCD_DCysDesulf"/>
</dbReference>
<dbReference type="PANTHER" id="PTHR43780:SF2">
    <property type="entry name" value="1-AMINOCYCLOPROPANE-1-CARBOXYLATE DEAMINASE-RELATED"/>
    <property type="match status" value="1"/>
</dbReference>
<comment type="similarity">
    <text evidence="2">Belongs to the ACC deaminase/D-cysteine desulfhydrase family.</text>
</comment>
<dbReference type="AlphaFoldDB" id="A0A2H3D1I5"/>
<proteinExistence type="inferred from homology"/>
<evidence type="ECO:0000256" key="1">
    <source>
        <dbReference type="ARBA" id="ARBA00001933"/>
    </source>
</evidence>
<dbReference type="InterPro" id="IPR036052">
    <property type="entry name" value="TrpB-like_PALP_sf"/>
</dbReference>
<dbReference type="OrthoDB" id="10266364at2759"/>
<dbReference type="PANTHER" id="PTHR43780">
    <property type="entry name" value="1-AMINOCYCLOPROPANE-1-CARBOXYLATE DEAMINASE-RELATED"/>
    <property type="match status" value="1"/>
</dbReference>
<dbReference type="GO" id="GO:0019148">
    <property type="term" value="F:D-cysteine desulfhydrase activity"/>
    <property type="evidence" value="ECO:0007669"/>
    <property type="project" value="TreeGrafter"/>
</dbReference>
<name>A0A2H3D1I5_ARMGA</name>
<evidence type="ECO:0000313" key="4">
    <source>
        <dbReference type="EMBL" id="PBK81386.1"/>
    </source>
</evidence>
<dbReference type="Proteomes" id="UP000217790">
    <property type="component" value="Unassembled WGS sequence"/>
</dbReference>
<dbReference type="EMBL" id="KZ293730">
    <property type="protein sequence ID" value="PBK81386.1"/>
    <property type="molecule type" value="Genomic_DNA"/>
</dbReference>
<accession>A0A2H3D1I5</accession>
<dbReference type="Gene3D" id="3.40.50.1100">
    <property type="match status" value="2"/>
</dbReference>
<evidence type="ECO:0000256" key="3">
    <source>
        <dbReference type="ARBA" id="ARBA00022898"/>
    </source>
</evidence>
<comment type="cofactor">
    <cofactor evidence="1">
        <name>pyridoxal 5'-phosphate</name>
        <dbReference type="ChEBI" id="CHEBI:597326"/>
    </cofactor>
</comment>